<evidence type="ECO:0000313" key="1">
    <source>
        <dbReference type="EnsemblMetazoa" id="G31181.3:cds"/>
    </source>
</evidence>
<dbReference type="InterPro" id="IPR027417">
    <property type="entry name" value="P-loop_NTPase"/>
</dbReference>
<dbReference type="EnsemblMetazoa" id="G31181.3">
    <property type="protein sequence ID" value="G31181.3:cds"/>
    <property type="gene ID" value="G31181"/>
</dbReference>
<accession>A0A8W8M3Q2</accession>
<dbReference type="PANTHER" id="PTHR14241">
    <property type="entry name" value="INTERFERON-INDUCED PROTEIN 44"/>
    <property type="match status" value="1"/>
</dbReference>
<reference evidence="1" key="1">
    <citation type="submission" date="2022-08" db="UniProtKB">
        <authorList>
            <consortium name="EnsemblMetazoa"/>
        </authorList>
    </citation>
    <scope>IDENTIFICATION</scope>
    <source>
        <strain evidence="1">05x7-T-G4-1.051#20</strain>
    </source>
</reference>
<dbReference type="Proteomes" id="UP000005408">
    <property type="component" value="Unassembled WGS sequence"/>
</dbReference>
<dbReference type="CDD" id="cd00882">
    <property type="entry name" value="Ras_like_GTPase"/>
    <property type="match status" value="1"/>
</dbReference>
<name>A0A8W8M3Q2_MAGGI</name>
<dbReference type="Gene3D" id="3.40.50.300">
    <property type="entry name" value="P-loop containing nucleotide triphosphate hydrolases"/>
    <property type="match status" value="1"/>
</dbReference>
<dbReference type="PANTHER" id="PTHR14241:SF32">
    <property type="entry name" value="VWFA DOMAIN-CONTAINING PROTEIN-RELATED"/>
    <property type="match status" value="1"/>
</dbReference>
<keyword evidence="2" id="KW-1185">Reference proteome</keyword>
<proteinExistence type="predicted"/>
<protein>
    <recommendedName>
        <fullName evidence="3">Interferon-induced protein 44-like protein</fullName>
    </recommendedName>
</protein>
<dbReference type="AlphaFoldDB" id="A0A8W8M3Q2"/>
<evidence type="ECO:0000313" key="2">
    <source>
        <dbReference type="Proteomes" id="UP000005408"/>
    </source>
</evidence>
<evidence type="ECO:0008006" key="3">
    <source>
        <dbReference type="Google" id="ProtNLM"/>
    </source>
</evidence>
<organism evidence="1 2">
    <name type="scientific">Magallana gigas</name>
    <name type="common">Pacific oyster</name>
    <name type="synonym">Crassostrea gigas</name>
    <dbReference type="NCBI Taxonomy" id="29159"/>
    <lineage>
        <taxon>Eukaryota</taxon>
        <taxon>Metazoa</taxon>
        <taxon>Spiralia</taxon>
        <taxon>Lophotrochozoa</taxon>
        <taxon>Mollusca</taxon>
        <taxon>Bivalvia</taxon>
        <taxon>Autobranchia</taxon>
        <taxon>Pteriomorphia</taxon>
        <taxon>Ostreida</taxon>
        <taxon>Ostreoidea</taxon>
        <taxon>Ostreidae</taxon>
        <taxon>Magallana</taxon>
    </lineage>
</organism>
<dbReference type="SUPFAM" id="SSF52540">
    <property type="entry name" value="P-loop containing nucleoside triphosphate hydrolases"/>
    <property type="match status" value="1"/>
</dbReference>
<sequence length="262" mass="29332">MKIPEINSLLIGQVGAGKSSFLNTINSIFEGKISFRACNGGAENSLTQKLQLNSFHKLLVRDLSTKKYLRFRICDTSGVNEGATIKNEDISFIMDGHLPNHYKFELDSGASTKTPGFVKEPTVKEKIHVVVFSIDGSNVSFLSKDVVKKLKEIKSLVIERGIPHLVFLTKIDEICELVSDDVSKVYKSKTVRDAVNRAADLFAIPRSNVLPVKNYEKEHELQTGINILALLALRKSLMFADDFLENQCELKQENMEALNKQD</sequence>